<dbReference type="GO" id="GO:0046621">
    <property type="term" value="P:negative regulation of organ growth"/>
    <property type="evidence" value="ECO:0007669"/>
    <property type="project" value="InterPro"/>
</dbReference>
<dbReference type="SUPFAM" id="SSF57850">
    <property type="entry name" value="RING/U-box"/>
    <property type="match status" value="1"/>
</dbReference>
<dbReference type="EMBL" id="JAMRDG010000001">
    <property type="protein sequence ID" value="KAJ3706654.1"/>
    <property type="molecule type" value="Genomic_DNA"/>
</dbReference>
<evidence type="ECO:0000256" key="1">
    <source>
        <dbReference type="PROSITE-ProRule" id="PRU00175"/>
    </source>
</evidence>
<dbReference type="PANTHER" id="PTHR46400">
    <property type="entry name" value="RING/U-BOX SUPERFAMILY PROTEIN"/>
    <property type="match status" value="1"/>
</dbReference>
<evidence type="ECO:0000313" key="5">
    <source>
        <dbReference type="Proteomes" id="UP001210211"/>
    </source>
</evidence>
<name>A0AAD5ZYZ1_9POAL</name>
<dbReference type="AlphaFoldDB" id="A0AAD5ZYZ1"/>
<comment type="caution">
    <text evidence="4">The sequence shown here is derived from an EMBL/GenBank/DDBJ whole genome shotgun (WGS) entry which is preliminary data.</text>
</comment>
<feature type="region of interest" description="Disordered" evidence="2">
    <location>
        <begin position="111"/>
        <end position="146"/>
    </location>
</feature>
<reference evidence="4 5" key="1">
    <citation type="journal article" date="2022" name="Cell">
        <title>Repeat-based holocentromeres influence genome architecture and karyotype evolution.</title>
        <authorList>
            <person name="Hofstatter P.G."/>
            <person name="Thangavel G."/>
            <person name="Lux T."/>
            <person name="Neumann P."/>
            <person name="Vondrak T."/>
            <person name="Novak P."/>
            <person name="Zhang M."/>
            <person name="Costa L."/>
            <person name="Castellani M."/>
            <person name="Scott A."/>
            <person name="Toegelov H."/>
            <person name="Fuchs J."/>
            <person name="Mata-Sucre Y."/>
            <person name="Dias Y."/>
            <person name="Vanzela A.L.L."/>
            <person name="Huettel B."/>
            <person name="Almeida C.C.S."/>
            <person name="Simkova H."/>
            <person name="Souza G."/>
            <person name="Pedrosa-Harand A."/>
            <person name="Macas J."/>
            <person name="Mayer K.F.X."/>
            <person name="Houben A."/>
            <person name="Marques A."/>
        </authorList>
    </citation>
    <scope>NUCLEOTIDE SEQUENCE [LARGE SCALE GENOMIC DNA]</scope>
    <source>
        <strain evidence="4">RhyTen1mFocal</strain>
    </source>
</reference>
<keyword evidence="5" id="KW-1185">Reference proteome</keyword>
<dbReference type="Gene3D" id="3.30.40.10">
    <property type="entry name" value="Zinc/RING finger domain, C3HC4 (zinc finger)"/>
    <property type="match status" value="1"/>
</dbReference>
<dbReference type="GO" id="GO:0031624">
    <property type="term" value="F:ubiquitin conjugating enzyme binding"/>
    <property type="evidence" value="ECO:0007669"/>
    <property type="project" value="TreeGrafter"/>
</dbReference>
<dbReference type="InterPro" id="IPR033276">
    <property type="entry name" value="BB"/>
</dbReference>
<proteinExistence type="predicted"/>
<dbReference type="GO" id="GO:0016567">
    <property type="term" value="P:protein ubiquitination"/>
    <property type="evidence" value="ECO:0007669"/>
    <property type="project" value="InterPro"/>
</dbReference>
<evidence type="ECO:0000256" key="2">
    <source>
        <dbReference type="SAM" id="MobiDB-lite"/>
    </source>
</evidence>
<dbReference type="PANTHER" id="PTHR46400:SF11">
    <property type="entry name" value="OS04G0571200 PROTEIN"/>
    <property type="match status" value="1"/>
</dbReference>
<organism evidence="4 5">
    <name type="scientific">Rhynchospora tenuis</name>
    <dbReference type="NCBI Taxonomy" id="198213"/>
    <lineage>
        <taxon>Eukaryota</taxon>
        <taxon>Viridiplantae</taxon>
        <taxon>Streptophyta</taxon>
        <taxon>Embryophyta</taxon>
        <taxon>Tracheophyta</taxon>
        <taxon>Spermatophyta</taxon>
        <taxon>Magnoliopsida</taxon>
        <taxon>Liliopsida</taxon>
        <taxon>Poales</taxon>
        <taxon>Cyperaceae</taxon>
        <taxon>Cyperoideae</taxon>
        <taxon>Rhynchosporeae</taxon>
        <taxon>Rhynchospora</taxon>
    </lineage>
</organism>
<keyword evidence="1" id="KW-0479">Metal-binding</keyword>
<dbReference type="InterPro" id="IPR013083">
    <property type="entry name" value="Znf_RING/FYVE/PHD"/>
</dbReference>
<gene>
    <name evidence="4" type="ORF">LUZ61_010359</name>
</gene>
<dbReference type="GO" id="GO:0004842">
    <property type="term" value="F:ubiquitin-protein transferase activity"/>
    <property type="evidence" value="ECO:0007669"/>
    <property type="project" value="InterPro"/>
</dbReference>
<dbReference type="PROSITE" id="PS50089">
    <property type="entry name" value="ZF_RING_2"/>
    <property type="match status" value="1"/>
</dbReference>
<dbReference type="Pfam" id="PF13639">
    <property type="entry name" value="zf-RING_2"/>
    <property type="match status" value="1"/>
</dbReference>
<dbReference type="InterPro" id="IPR001841">
    <property type="entry name" value="Znf_RING"/>
</dbReference>
<feature type="compositionally biased region" description="Polar residues" evidence="2">
    <location>
        <begin position="47"/>
        <end position="70"/>
    </location>
</feature>
<evidence type="ECO:0000313" key="4">
    <source>
        <dbReference type="EMBL" id="KAJ3706654.1"/>
    </source>
</evidence>
<dbReference type="Proteomes" id="UP001210211">
    <property type="component" value="Unassembled WGS sequence"/>
</dbReference>
<keyword evidence="1" id="KW-0863">Zinc-finger</keyword>
<dbReference type="FunFam" id="3.30.40.10:FF:000226">
    <property type="entry name" value="E3 ubiquitin ligase BIG BROTHER"/>
    <property type="match status" value="1"/>
</dbReference>
<dbReference type="GO" id="GO:0008270">
    <property type="term" value="F:zinc ion binding"/>
    <property type="evidence" value="ECO:0007669"/>
    <property type="project" value="UniProtKB-KW"/>
</dbReference>
<feature type="domain" description="RING-type" evidence="3">
    <location>
        <begin position="197"/>
        <end position="238"/>
    </location>
</feature>
<accession>A0AAD5ZYZ1</accession>
<keyword evidence="1" id="KW-0862">Zinc</keyword>
<evidence type="ECO:0000259" key="3">
    <source>
        <dbReference type="PROSITE" id="PS50089"/>
    </source>
</evidence>
<protein>
    <recommendedName>
        <fullName evidence="3">RING-type domain-containing protein</fullName>
    </recommendedName>
</protein>
<sequence length="244" mass="27554">MSVHYMNAPIRYIVEENFGDYFDDHDDDSLAEILQDQEIVYESFQRNGQANTSRTTSNANLQSGTFQGQNMREKSAPRSMNVNTQLATDEAIAKELQDLENQLVGISFDANNSTHSERAPTVAATSHPRSTRSHTPIQAPRDDGIDPDNMTYEELQQLGEAIGTQNRGLSDELIARLPKSTYKTGGLFSRKEKHEECVICCMKYENKEKLIILPCNHKYHNTCVTKWLKINKTCPVCSKEVFGS</sequence>
<feature type="compositionally biased region" description="Polar residues" evidence="2">
    <location>
        <begin position="123"/>
        <end position="136"/>
    </location>
</feature>
<feature type="region of interest" description="Disordered" evidence="2">
    <location>
        <begin position="47"/>
        <end position="78"/>
    </location>
</feature>
<dbReference type="SMART" id="SM00184">
    <property type="entry name" value="RING"/>
    <property type="match status" value="1"/>
</dbReference>